<comment type="similarity">
    <text evidence="1">Belongs to the sigma-70 factor family. ECF subfamily.</text>
</comment>
<evidence type="ECO:0000313" key="6">
    <source>
        <dbReference type="EMBL" id="SKA36260.1"/>
    </source>
</evidence>
<gene>
    <name evidence="6" type="ORF">SAMN04488128_10472</name>
</gene>
<keyword evidence="3" id="KW-0731">Sigma factor</keyword>
<dbReference type="InterPro" id="IPR036388">
    <property type="entry name" value="WH-like_DNA-bd_sf"/>
</dbReference>
<sequence>MQDKELWSWYKSGEISGLEGLYNAYYIPLTNYGFKFTEDKSFIEESIQDLFLKLWRNRDSIATPQVVKQYLLLSFRRILLRKLEYSPSRLEEAFSGEHIPFYLELSYEHPLIRAERAAELKKKVDALMDTLTHRQREAIFLKYYEDLSYEEIAEILQINTGGTYKLVYRALERLREQFGDFSLLVLLYLLQRRY</sequence>
<dbReference type="CDD" id="cd06171">
    <property type="entry name" value="Sigma70_r4"/>
    <property type="match status" value="1"/>
</dbReference>
<evidence type="ECO:0000256" key="2">
    <source>
        <dbReference type="ARBA" id="ARBA00023015"/>
    </source>
</evidence>
<dbReference type="InterPro" id="IPR014284">
    <property type="entry name" value="RNA_pol_sigma-70_dom"/>
</dbReference>
<dbReference type="InterPro" id="IPR013325">
    <property type="entry name" value="RNA_pol_sigma_r2"/>
</dbReference>
<dbReference type="NCBIfam" id="TIGR02937">
    <property type="entry name" value="sigma70-ECF"/>
    <property type="match status" value="1"/>
</dbReference>
<reference evidence="7" key="1">
    <citation type="submission" date="2017-02" db="EMBL/GenBank/DDBJ databases">
        <authorList>
            <person name="Varghese N."/>
            <person name="Submissions S."/>
        </authorList>
    </citation>
    <scope>NUCLEOTIDE SEQUENCE [LARGE SCALE GENOMIC DNA]</scope>
    <source>
        <strain evidence="7">DSM 22224</strain>
    </source>
</reference>
<evidence type="ECO:0000256" key="1">
    <source>
        <dbReference type="ARBA" id="ARBA00010641"/>
    </source>
</evidence>
<dbReference type="PANTHER" id="PTHR43133:SF46">
    <property type="entry name" value="RNA POLYMERASE SIGMA-70 FACTOR ECF SUBFAMILY"/>
    <property type="match status" value="1"/>
</dbReference>
<evidence type="ECO:0000313" key="7">
    <source>
        <dbReference type="Proteomes" id="UP000190367"/>
    </source>
</evidence>
<dbReference type="Gene3D" id="1.10.10.10">
    <property type="entry name" value="Winged helix-like DNA-binding domain superfamily/Winged helix DNA-binding domain"/>
    <property type="match status" value="1"/>
</dbReference>
<accession>A0A1T4T6V1</accession>
<proteinExistence type="inferred from homology"/>
<dbReference type="AlphaFoldDB" id="A0A1T4T6V1"/>
<organism evidence="6 7">
    <name type="scientific">Chitinophaga eiseniae</name>
    <dbReference type="NCBI Taxonomy" id="634771"/>
    <lineage>
        <taxon>Bacteria</taxon>
        <taxon>Pseudomonadati</taxon>
        <taxon>Bacteroidota</taxon>
        <taxon>Chitinophagia</taxon>
        <taxon>Chitinophagales</taxon>
        <taxon>Chitinophagaceae</taxon>
        <taxon>Chitinophaga</taxon>
    </lineage>
</organism>
<dbReference type="OrthoDB" id="9150024at2"/>
<dbReference type="STRING" id="634771.SAMN04488128_10472"/>
<dbReference type="InterPro" id="IPR039425">
    <property type="entry name" value="RNA_pol_sigma-70-like"/>
</dbReference>
<keyword evidence="4" id="KW-0804">Transcription</keyword>
<evidence type="ECO:0000256" key="3">
    <source>
        <dbReference type="ARBA" id="ARBA00023082"/>
    </source>
</evidence>
<dbReference type="EMBL" id="FUWZ01000004">
    <property type="protein sequence ID" value="SKA36260.1"/>
    <property type="molecule type" value="Genomic_DNA"/>
</dbReference>
<protein>
    <submittedName>
        <fullName evidence="6">RNA polymerase sigma factor, sigma-70 family</fullName>
    </submittedName>
</protein>
<dbReference type="GO" id="GO:0003677">
    <property type="term" value="F:DNA binding"/>
    <property type="evidence" value="ECO:0007669"/>
    <property type="project" value="InterPro"/>
</dbReference>
<dbReference type="PANTHER" id="PTHR43133">
    <property type="entry name" value="RNA POLYMERASE ECF-TYPE SIGMA FACTO"/>
    <property type="match status" value="1"/>
</dbReference>
<keyword evidence="7" id="KW-1185">Reference proteome</keyword>
<dbReference type="GO" id="GO:0016987">
    <property type="term" value="F:sigma factor activity"/>
    <property type="evidence" value="ECO:0007669"/>
    <property type="project" value="UniProtKB-KW"/>
</dbReference>
<dbReference type="Proteomes" id="UP000190367">
    <property type="component" value="Unassembled WGS sequence"/>
</dbReference>
<evidence type="ECO:0000256" key="4">
    <source>
        <dbReference type="ARBA" id="ARBA00023163"/>
    </source>
</evidence>
<dbReference type="SUPFAM" id="SSF88659">
    <property type="entry name" value="Sigma3 and sigma4 domains of RNA polymerase sigma factors"/>
    <property type="match status" value="1"/>
</dbReference>
<evidence type="ECO:0000259" key="5">
    <source>
        <dbReference type="Pfam" id="PF08281"/>
    </source>
</evidence>
<dbReference type="InterPro" id="IPR013249">
    <property type="entry name" value="RNA_pol_sigma70_r4_t2"/>
</dbReference>
<dbReference type="Gene3D" id="1.10.1740.10">
    <property type="match status" value="1"/>
</dbReference>
<dbReference type="SUPFAM" id="SSF88946">
    <property type="entry name" value="Sigma2 domain of RNA polymerase sigma factors"/>
    <property type="match status" value="1"/>
</dbReference>
<name>A0A1T4T6V1_9BACT</name>
<keyword evidence="2" id="KW-0805">Transcription regulation</keyword>
<dbReference type="InterPro" id="IPR013324">
    <property type="entry name" value="RNA_pol_sigma_r3/r4-like"/>
</dbReference>
<dbReference type="Pfam" id="PF08281">
    <property type="entry name" value="Sigma70_r4_2"/>
    <property type="match status" value="1"/>
</dbReference>
<dbReference type="GO" id="GO:0006352">
    <property type="term" value="P:DNA-templated transcription initiation"/>
    <property type="evidence" value="ECO:0007669"/>
    <property type="project" value="InterPro"/>
</dbReference>
<dbReference type="RefSeq" id="WP_078671443.1">
    <property type="nucleotide sequence ID" value="NZ_FUWZ01000004.1"/>
</dbReference>
<feature type="domain" description="RNA polymerase sigma factor 70 region 4 type 2" evidence="5">
    <location>
        <begin position="123"/>
        <end position="174"/>
    </location>
</feature>